<evidence type="ECO:0000259" key="3">
    <source>
        <dbReference type="PROSITE" id="PS51304"/>
    </source>
</evidence>
<protein>
    <recommendedName>
        <fullName evidence="2">Galectin</fullName>
    </recommendedName>
</protein>
<sequence length="254" mass="29430">NNNNNNNNNNLIFIPPPIWLVRLPFSHFRFAVNFLCANGDIAFHFNPRFDMLKPVVVCNTDEVFWGEEEIASSMPFKQNNSFEMTVNLESTPQVRAQGSEHSSPNTTFWTRPRRKERNHRMTVPPLPAPLDGPEGCYGRWSSVSISHFRFAFTVNLLGKNGDIVFHFNPRMNENEVVCNTKQNGGWGKEERWPIPFEAGATFMMIIDVMSDCYRVRLPAGAYPFFIKQSSHELTMNASLVLLEWQWRPLERCWN</sequence>
<dbReference type="Ensembl" id="ENSPMRT00000015347.1">
    <property type="protein sequence ID" value="ENSPMRP00000014372.1"/>
    <property type="gene ID" value="ENSPMRG00000009576.1"/>
</dbReference>
<dbReference type="PANTHER" id="PTHR11346:SF186">
    <property type="entry name" value="GALECTIN"/>
    <property type="match status" value="1"/>
</dbReference>
<dbReference type="SMART" id="SM00276">
    <property type="entry name" value="GLECT"/>
    <property type="match status" value="1"/>
</dbReference>
<dbReference type="GO" id="GO:0010628">
    <property type="term" value="P:positive regulation of gene expression"/>
    <property type="evidence" value="ECO:0007669"/>
    <property type="project" value="TreeGrafter"/>
</dbReference>
<dbReference type="GO" id="GO:0030246">
    <property type="term" value="F:carbohydrate binding"/>
    <property type="evidence" value="ECO:0007669"/>
    <property type="project" value="UniProtKB-UniRule"/>
</dbReference>
<dbReference type="PROSITE" id="PS51304">
    <property type="entry name" value="GALECTIN"/>
    <property type="match status" value="2"/>
</dbReference>
<name>A0A670IT69_PODMU</name>
<organism evidence="4 5">
    <name type="scientific">Podarcis muralis</name>
    <name type="common">Wall lizard</name>
    <name type="synonym">Lacerta muralis</name>
    <dbReference type="NCBI Taxonomy" id="64176"/>
    <lineage>
        <taxon>Eukaryota</taxon>
        <taxon>Metazoa</taxon>
        <taxon>Chordata</taxon>
        <taxon>Craniata</taxon>
        <taxon>Vertebrata</taxon>
        <taxon>Euteleostomi</taxon>
        <taxon>Lepidosauria</taxon>
        <taxon>Squamata</taxon>
        <taxon>Bifurcata</taxon>
        <taxon>Unidentata</taxon>
        <taxon>Episquamata</taxon>
        <taxon>Laterata</taxon>
        <taxon>Lacertibaenia</taxon>
        <taxon>Lacertidae</taxon>
        <taxon>Podarcis</taxon>
    </lineage>
</organism>
<dbReference type="InterPro" id="IPR013320">
    <property type="entry name" value="ConA-like_dom_sf"/>
</dbReference>
<reference evidence="4" key="3">
    <citation type="submission" date="2025-09" db="UniProtKB">
        <authorList>
            <consortium name="Ensembl"/>
        </authorList>
    </citation>
    <scope>IDENTIFICATION</scope>
</reference>
<dbReference type="InterPro" id="IPR001079">
    <property type="entry name" value="Galectin_CRD"/>
</dbReference>
<dbReference type="Proteomes" id="UP000472272">
    <property type="component" value="Chromosome 8"/>
</dbReference>
<evidence type="ECO:0000256" key="2">
    <source>
        <dbReference type="RuleBase" id="RU102079"/>
    </source>
</evidence>
<dbReference type="GO" id="GO:2000562">
    <property type="term" value="P:negative regulation of CD4-positive, alpha-beta T cell proliferation"/>
    <property type="evidence" value="ECO:0007669"/>
    <property type="project" value="TreeGrafter"/>
</dbReference>
<dbReference type="PANTHER" id="PTHR11346">
    <property type="entry name" value="GALECTIN"/>
    <property type="match status" value="1"/>
</dbReference>
<proteinExistence type="predicted"/>
<dbReference type="InterPro" id="IPR044156">
    <property type="entry name" value="Galectin-like"/>
</dbReference>
<evidence type="ECO:0000256" key="1">
    <source>
        <dbReference type="ARBA" id="ARBA00022734"/>
    </source>
</evidence>
<dbReference type="GO" id="GO:0032689">
    <property type="term" value="P:negative regulation of type II interferon production"/>
    <property type="evidence" value="ECO:0007669"/>
    <property type="project" value="TreeGrafter"/>
</dbReference>
<keyword evidence="5" id="KW-1185">Reference proteome</keyword>
<accession>A0A670IT69</accession>
<feature type="domain" description="Galectin" evidence="3">
    <location>
        <begin position="1"/>
        <end position="86"/>
    </location>
</feature>
<dbReference type="AlphaFoldDB" id="A0A670IT69"/>
<dbReference type="SUPFAM" id="SSF49899">
    <property type="entry name" value="Concanavalin A-like lectins/glucanases"/>
    <property type="match status" value="2"/>
</dbReference>
<reference evidence="4" key="2">
    <citation type="submission" date="2025-08" db="UniProtKB">
        <authorList>
            <consortium name="Ensembl"/>
        </authorList>
    </citation>
    <scope>IDENTIFICATION</scope>
</reference>
<dbReference type="GO" id="GO:0005634">
    <property type="term" value="C:nucleus"/>
    <property type="evidence" value="ECO:0007669"/>
    <property type="project" value="TreeGrafter"/>
</dbReference>
<dbReference type="CDD" id="cd00070">
    <property type="entry name" value="GLECT"/>
    <property type="match status" value="2"/>
</dbReference>
<dbReference type="SMART" id="SM00908">
    <property type="entry name" value="Gal-bind_lectin"/>
    <property type="match status" value="2"/>
</dbReference>
<dbReference type="GO" id="GO:0005829">
    <property type="term" value="C:cytosol"/>
    <property type="evidence" value="ECO:0007669"/>
    <property type="project" value="TreeGrafter"/>
</dbReference>
<dbReference type="GO" id="GO:0016936">
    <property type="term" value="F:galactoside binding"/>
    <property type="evidence" value="ECO:0007669"/>
    <property type="project" value="TreeGrafter"/>
</dbReference>
<dbReference type="Gene3D" id="2.60.120.200">
    <property type="match status" value="2"/>
</dbReference>
<evidence type="ECO:0000313" key="4">
    <source>
        <dbReference type="Ensembl" id="ENSPMRP00000014372.1"/>
    </source>
</evidence>
<dbReference type="Pfam" id="PF00337">
    <property type="entry name" value="Gal-bind_lectin"/>
    <property type="match status" value="2"/>
</dbReference>
<reference evidence="4 5" key="1">
    <citation type="journal article" date="2019" name="Proc. Natl. Acad. Sci. U.S.A.">
        <title>Regulatory changes in pterin and carotenoid genes underlie balanced color polymorphisms in the wall lizard.</title>
        <authorList>
            <person name="Andrade P."/>
            <person name="Pinho C."/>
            <person name="Perez I de Lanuza G."/>
            <person name="Afonso S."/>
            <person name="Brejcha J."/>
            <person name="Rubin C.J."/>
            <person name="Wallerman O."/>
            <person name="Pereira P."/>
            <person name="Sabatino S.J."/>
            <person name="Bellati A."/>
            <person name="Pellitteri-Rosa D."/>
            <person name="Bosakova Z."/>
            <person name="Bunikis I."/>
            <person name="Carretero M.A."/>
            <person name="Feiner N."/>
            <person name="Marsik P."/>
            <person name="Pauperio F."/>
            <person name="Salvi D."/>
            <person name="Soler L."/>
            <person name="While G.M."/>
            <person name="Uller T."/>
            <person name="Font E."/>
            <person name="Andersson L."/>
            <person name="Carneiro M."/>
        </authorList>
    </citation>
    <scope>NUCLEOTIDE SEQUENCE</scope>
</reference>
<dbReference type="GeneTree" id="ENSGT00940000162258"/>
<keyword evidence="1 2" id="KW-0430">Lectin</keyword>
<feature type="domain" description="Galectin" evidence="3">
    <location>
        <begin position="124"/>
        <end position="254"/>
    </location>
</feature>
<evidence type="ECO:0000313" key="5">
    <source>
        <dbReference type="Proteomes" id="UP000472272"/>
    </source>
</evidence>